<protein>
    <recommendedName>
        <fullName evidence="2">histidine kinase</fullName>
        <ecNumber evidence="2">2.7.13.3</ecNumber>
    </recommendedName>
</protein>
<dbReference type="InterPro" id="IPR036890">
    <property type="entry name" value="HATPase_C_sf"/>
</dbReference>
<keyword evidence="8" id="KW-0902">Two-component regulatory system</keyword>
<evidence type="ECO:0000256" key="7">
    <source>
        <dbReference type="ARBA" id="ARBA00022840"/>
    </source>
</evidence>
<evidence type="ECO:0000259" key="11">
    <source>
        <dbReference type="Pfam" id="PF07730"/>
    </source>
</evidence>
<keyword evidence="10" id="KW-0812">Transmembrane</keyword>
<evidence type="ECO:0000256" key="1">
    <source>
        <dbReference type="ARBA" id="ARBA00000085"/>
    </source>
</evidence>
<dbReference type="InterPro" id="IPR011712">
    <property type="entry name" value="Sig_transdc_His_kin_sub3_dim/P"/>
</dbReference>
<feature type="region of interest" description="Disordered" evidence="9">
    <location>
        <begin position="331"/>
        <end position="376"/>
    </location>
</feature>
<keyword evidence="5" id="KW-0547">Nucleotide-binding</keyword>
<dbReference type="GO" id="GO:0016301">
    <property type="term" value="F:kinase activity"/>
    <property type="evidence" value="ECO:0007669"/>
    <property type="project" value="UniProtKB-KW"/>
</dbReference>
<comment type="caution">
    <text evidence="12">The sequence shown here is derived from an EMBL/GenBank/DDBJ whole genome shotgun (WGS) entry which is preliminary data.</text>
</comment>
<reference evidence="13" key="1">
    <citation type="submission" date="2023-07" db="EMBL/GenBank/DDBJ databases">
        <title>30 novel species of actinomycetes from the DSMZ collection.</title>
        <authorList>
            <person name="Nouioui I."/>
        </authorList>
    </citation>
    <scope>NUCLEOTIDE SEQUENCE [LARGE SCALE GENOMIC DNA]</scope>
    <source>
        <strain evidence="13">DSM 40932</strain>
    </source>
</reference>
<evidence type="ECO:0000256" key="4">
    <source>
        <dbReference type="ARBA" id="ARBA00022679"/>
    </source>
</evidence>
<evidence type="ECO:0000256" key="6">
    <source>
        <dbReference type="ARBA" id="ARBA00022777"/>
    </source>
</evidence>
<dbReference type="Proteomes" id="UP001180556">
    <property type="component" value="Unassembled WGS sequence"/>
</dbReference>
<feature type="compositionally biased region" description="Basic and acidic residues" evidence="9">
    <location>
        <begin position="283"/>
        <end position="296"/>
    </location>
</feature>
<dbReference type="EMBL" id="JAVRFG010000030">
    <property type="protein sequence ID" value="MDT0493269.1"/>
    <property type="molecule type" value="Genomic_DNA"/>
</dbReference>
<dbReference type="SUPFAM" id="SSF55874">
    <property type="entry name" value="ATPase domain of HSP90 chaperone/DNA topoisomerase II/histidine kinase"/>
    <property type="match status" value="1"/>
</dbReference>
<evidence type="ECO:0000256" key="8">
    <source>
        <dbReference type="ARBA" id="ARBA00023012"/>
    </source>
</evidence>
<evidence type="ECO:0000313" key="13">
    <source>
        <dbReference type="Proteomes" id="UP001180556"/>
    </source>
</evidence>
<evidence type="ECO:0000313" key="12">
    <source>
        <dbReference type="EMBL" id="MDT0493269.1"/>
    </source>
</evidence>
<dbReference type="RefSeq" id="WP_311603336.1">
    <property type="nucleotide sequence ID" value="NZ_JAVRFG010000030.1"/>
</dbReference>
<organism evidence="12 13">
    <name type="scientific">Streptomyces stephensoniae</name>
    <dbReference type="NCBI Taxonomy" id="3375367"/>
    <lineage>
        <taxon>Bacteria</taxon>
        <taxon>Bacillati</taxon>
        <taxon>Actinomycetota</taxon>
        <taxon>Actinomycetes</taxon>
        <taxon>Kitasatosporales</taxon>
        <taxon>Streptomycetaceae</taxon>
        <taxon>Streptomyces</taxon>
    </lineage>
</organism>
<evidence type="ECO:0000256" key="3">
    <source>
        <dbReference type="ARBA" id="ARBA00022553"/>
    </source>
</evidence>
<keyword evidence="6 12" id="KW-0418">Kinase</keyword>
<keyword evidence="13" id="KW-1185">Reference proteome</keyword>
<dbReference type="InterPro" id="IPR050482">
    <property type="entry name" value="Sensor_HK_TwoCompSys"/>
</dbReference>
<feature type="compositionally biased region" description="Basic and acidic residues" evidence="9">
    <location>
        <begin position="331"/>
        <end position="361"/>
    </location>
</feature>
<dbReference type="Pfam" id="PF07730">
    <property type="entry name" value="HisKA_3"/>
    <property type="match status" value="1"/>
</dbReference>
<keyword evidence="10" id="KW-1133">Transmembrane helix</keyword>
<dbReference type="Gene3D" id="1.20.5.1930">
    <property type="match status" value="1"/>
</dbReference>
<dbReference type="PANTHER" id="PTHR24421">
    <property type="entry name" value="NITRATE/NITRITE SENSOR PROTEIN NARX-RELATED"/>
    <property type="match status" value="1"/>
</dbReference>
<feature type="transmembrane region" description="Helical" evidence="10">
    <location>
        <begin position="70"/>
        <end position="89"/>
    </location>
</feature>
<dbReference type="PANTHER" id="PTHR24421:SF10">
    <property type="entry name" value="NITRATE_NITRITE SENSOR PROTEIN NARQ"/>
    <property type="match status" value="1"/>
</dbReference>
<dbReference type="CDD" id="cd16917">
    <property type="entry name" value="HATPase_UhpB-NarQ-NarX-like"/>
    <property type="match status" value="1"/>
</dbReference>
<keyword evidence="3" id="KW-0597">Phosphoprotein</keyword>
<keyword evidence="4" id="KW-0808">Transferase</keyword>
<feature type="transmembrane region" description="Helical" evidence="10">
    <location>
        <begin position="95"/>
        <end position="120"/>
    </location>
</feature>
<comment type="catalytic activity">
    <reaction evidence="1">
        <text>ATP + protein L-histidine = ADP + protein N-phospho-L-histidine.</text>
        <dbReference type="EC" id="2.7.13.3"/>
    </reaction>
</comment>
<feature type="domain" description="Signal transduction histidine kinase subgroup 3 dimerisation and phosphoacceptor" evidence="11">
    <location>
        <begin position="209"/>
        <end position="283"/>
    </location>
</feature>
<proteinExistence type="predicted"/>
<feature type="region of interest" description="Disordered" evidence="9">
    <location>
        <begin position="283"/>
        <end position="305"/>
    </location>
</feature>
<evidence type="ECO:0000256" key="5">
    <source>
        <dbReference type="ARBA" id="ARBA00022741"/>
    </source>
</evidence>
<evidence type="ECO:0000256" key="2">
    <source>
        <dbReference type="ARBA" id="ARBA00012438"/>
    </source>
</evidence>
<dbReference type="EC" id="2.7.13.3" evidence="2"/>
<feature type="transmembrane region" description="Helical" evidence="10">
    <location>
        <begin position="41"/>
        <end position="63"/>
    </location>
</feature>
<dbReference type="Gene3D" id="3.30.565.10">
    <property type="entry name" value="Histidine kinase-like ATPase, C-terminal domain"/>
    <property type="match status" value="1"/>
</dbReference>
<keyword evidence="10" id="KW-0472">Membrane</keyword>
<sequence length="468" mass="50268">MSESGARHPLPRSLLPGELAAAAGRTGPPEAGRVRRTPRDWAVDCLAFGWALLCGAVLLRVVADYDHLPLWIRALDVPLGALACLALWWRRSYPVTVALIGIPAMSFANTSVGAATVILLNLGLRVPWQRALPVVALCIVTVAPYVLVYSVPHEGGWAVASFILAYYLAFFSWGSALRARRLLVLKLREDADRERAEHARRLADSRRAERAAIAREMHDVLAHRISLLSVHAGALVYRTKQTDAGRAPALSGAEIVESAQVIRDNAHQALEELHDMLRVLRSDERHEPGPGDRRGATADSTAAPQPRMADIAHLVEEARAAGQQIDLRAEGRAATCVRDEAPDSTGLRDEVPDPTSVRDEAPGPAGPPRPAPRSQVQRTAYRLVQEGLTNARKHAPGARVTVRVAGAPGAGLTVEVRSPLPVGVTASEIPGAGAGLTGLRERVELDGGSLEHGSREGAFVLRARLPWP</sequence>
<name>A0ABU2W7K7_9ACTN</name>
<keyword evidence="7" id="KW-0067">ATP-binding</keyword>
<evidence type="ECO:0000256" key="10">
    <source>
        <dbReference type="SAM" id="Phobius"/>
    </source>
</evidence>
<feature type="transmembrane region" description="Helical" evidence="10">
    <location>
        <begin position="132"/>
        <end position="151"/>
    </location>
</feature>
<evidence type="ECO:0000256" key="9">
    <source>
        <dbReference type="SAM" id="MobiDB-lite"/>
    </source>
</evidence>
<feature type="transmembrane region" description="Helical" evidence="10">
    <location>
        <begin position="157"/>
        <end position="177"/>
    </location>
</feature>
<accession>A0ABU2W7K7</accession>
<gene>
    <name evidence="12" type="ORF">RM717_22465</name>
</gene>